<sequence>METGFLAKDLKKSPSRSRWEKALALTSWVVEGTSNAAALNLYKYSFKGSLSLYLTAKRLSSVS</sequence>
<comment type="caution">
    <text evidence="1">The sequence shown here is derived from an EMBL/GenBank/DDBJ whole genome shotgun (WGS) entry which is preliminary data.</text>
</comment>
<reference evidence="1" key="1">
    <citation type="submission" date="2020-06" db="EMBL/GenBank/DDBJ databases">
        <authorList>
            <person name="Li T."/>
            <person name="Hu X."/>
            <person name="Zhang T."/>
            <person name="Song X."/>
            <person name="Zhang H."/>
            <person name="Dai N."/>
            <person name="Sheng W."/>
            <person name="Hou X."/>
            <person name="Wei L."/>
        </authorList>
    </citation>
    <scope>NUCLEOTIDE SEQUENCE</scope>
    <source>
        <strain evidence="1">G02</strain>
        <tissue evidence="1">Leaf</tissue>
    </source>
</reference>
<organism evidence="1">
    <name type="scientific">Sesamum radiatum</name>
    <name type="common">Black benniseed</name>
    <dbReference type="NCBI Taxonomy" id="300843"/>
    <lineage>
        <taxon>Eukaryota</taxon>
        <taxon>Viridiplantae</taxon>
        <taxon>Streptophyta</taxon>
        <taxon>Embryophyta</taxon>
        <taxon>Tracheophyta</taxon>
        <taxon>Spermatophyta</taxon>
        <taxon>Magnoliopsida</taxon>
        <taxon>eudicotyledons</taxon>
        <taxon>Gunneridae</taxon>
        <taxon>Pentapetalae</taxon>
        <taxon>asterids</taxon>
        <taxon>lamiids</taxon>
        <taxon>Lamiales</taxon>
        <taxon>Pedaliaceae</taxon>
        <taxon>Sesamum</taxon>
    </lineage>
</organism>
<evidence type="ECO:0000313" key="1">
    <source>
        <dbReference type="EMBL" id="KAL0349879.1"/>
    </source>
</evidence>
<protein>
    <submittedName>
        <fullName evidence="1">Uncharacterized protein</fullName>
    </submittedName>
</protein>
<reference evidence="1" key="2">
    <citation type="journal article" date="2024" name="Plant">
        <title>Genomic evolution and insights into agronomic trait innovations of Sesamum species.</title>
        <authorList>
            <person name="Miao H."/>
            <person name="Wang L."/>
            <person name="Qu L."/>
            <person name="Liu H."/>
            <person name="Sun Y."/>
            <person name="Le M."/>
            <person name="Wang Q."/>
            <person name="Wei S."/>
            <person name="Zheng Y."/>
            <person name="Lin W."/>
            <person name="Duan Y."/>
            <person name="Cao H."/>
            <person name="Xiong S."/>
            <person name="Wang X."/>
            <person name="Wei L."/>
            <person name="Li C."/>
            <person name="Ma Q."/>
            <person name="Ju M."/>
            <person name="Zhao R."/>
            <person name="Li G."/>
            <person name="Mu C."/>
            <person name="Tian Q."/>
            <person name="Mei H."/>
            <person name="Zhang T."/>
            <person name="Gao T."/>
            <person name="Zhang H."/>
        </authorList>
    </citation>
    <scope>NUCLEOTIDE SEQUENCE</scope>
    <source>
        <strain evidence="1">G02</strain>
    </source>
</reference>
<dbReference type="EMBL" id="JACGWJ010000018">
    <property type="protein sequence ID" value="KAL0349879.1"/>
    <property type="molecule type" value="Genomic_DNA"/>
</dbReference>
<accession>A0AAW2P1N2</accession>
<proteinExistence type="predicted"/>
<gene>
    <name evidence="1" type="ORF">Sradi_4137100</name>
</gene>
<name>A0AAW2P1N2_SESRA</name>
<dbReference type="AlphaFoldDB" id="A0AAW2P1N2"/>